<comment type="caution">
    <text evidence="2">The sequence shown here is derived from an EMBL/GenBank/DDBJ whole genome shotgun (WGS) entry which is preliminary data.</text>
</comment>
<keyword evidence="1" id="KW-0472">Membrane</keyword>
<keyword evidence="3" id="KW-1185">Reference proteome</keyword>
<evidence type="ECO:0000313" key="2">
    <source>
        <dbReference type="EMBL" id="PXX14483.1"/>
    </source>
</evidence>
<proteinExistence type="predicted"/>
<name>A0ABX5MPF3_9BURK</name>
<feature type="transmembrane region" description="Helical" evidence="1">
    <location>
        <begin position="6"/>
        <end position="23"/>
    </location>
</feature>
<keyword evidence="1" id="KW-0812">Transmembrane</keyword>
<dbReference type="EMBL" id="QJJV01000012">
    <property type="protein sequence ID" value="PXX14483.1"/>
    <property type="molecule type" value="Genomic_DNA"/>
</dbReference>
<organism evidence="2 3">
    <name type="scientific">Paraburkholderia tropica</name>
    <dbReference type="NCBI Taxonomy" id="92647"/>
    <lineage>
        <taxon>Bacteria</taxon>
        <taxon>Pseudomonadati</taxon>
        <taxon>Pseudomonadota</taxon>
        <taxon>Betaproteobacteria</taxon>
        <taxon>Burkholderiales</taxon>
        <taxon>Burkholderiaceae</taxon>
        <taxon>Paraburkholderia</taxon>
    </lineage>
</organism>
<protein>
    <submittedName>
        <fullName evidence="2">Uncharacterized protein</fullName>
    </submittedName>
</protein>
<dbReference type="Proteomes" id="UP000247515">
    <property type="component" value="Unassembled WGS sequence"/>
</dbReference>
<dbReference type="RefSeq" id="WP_258365498.1">
    <property type="nucleotide sequence ID" value="NZ_QJJV01000012.1"/>
</dbReference>
<gene>
    <name evidence="2" type="ORF">C7400_11293</name>
</gene>
<sequence>METLKLAGRICIAGFVAIALLAFQAQMHEREAAFEAHCSKPRCT</sequence>
<evidence type="ECO:0000256" key="1">
    <source>
        <dbReference type="SAM" id="Phobius"/>
    </source>
</evidence>
<keyword evidence="1" id="KW-1133">Transmembrane helix</keyword>
<reference evidence="2 3" key="1">
    <citation type="submission" date="2018-05" db="EMBL/GenBank/DDBJ databases">
        <title>Genomic Encyclopedia of Type Strains, Phase IV (KMG-V): Genome sequencing to study the core and pangenomes of soil and plant-associated prokaryotes.</title>
        <authorList>
            <person name="Whitman W."/>
        </authorList>
    </citation>
    <scope>NUCLEOTIDE SEQUENCE [LARGE SCALE GENOMIC DNA]</scope>
    <source>
        <strain evidence="2 3">SIr-6563</strain>
    </source>
</reference>
<evidence type="ECO:0000313" key="3">
    <source>
        <dbReference type="Proteomes" id="UP000247515"/>
    </source>
</evidence>
<accession>A0ABX5MPF3</accession>